<reference evidence="5 6" key="1">
    <citation type="submission" date="2020-04" db="EMBL/GenBank/DDBJ databases">
        <title>MicrobeNet Type strains.</title>
        <authorList>
            <person name="Nicholson A.C."/>
        </authorList>
    </citation>
    <scope>NUCLEOTIDE SEQUENCE [LARGE SCALE GENOMIC DNA]</scope>
    <source>
        <strain evidence="5 6">DSM 44956</strain>
    </source>
</reference>
<evidence type="ECO:0000313" key="6">
    <source>
        <dbReference type="Proteomes" id="UP000540698"/>
    </source>
</evidence>
<dbReference type="RefSeq" id="WP_062972142.1">
    <property type="nucleotide sequence ID" value="NZ_JAAXOS010000001.1"/>
</dbReference>
<dbReference type="GO" id="GO:0016020">
    <property type="term" value="C:membrane"/>
    <property type="evidence" value="ECO:0007669"/>
    <property type="project" value="UniProtKB-SubCell"/>
</dbReference>
<name>A0A7X6L011_9NOCA</name>
<dbReference type="EMBL" id="JAAXOS010000001">
    <property type="protein sequence ID" value="NKY25159.1"/>
    <property type="molecule type" value="Genomic_DNA"/>
</dbReference>
<keyword evidence="4" id="KW-0812">Transmembrane</keyword>
<dbReference type="AlphaFoldDB" id="A0A7X6L011"/>
<evidence type="ECO:0000313" key="5">
    <source>
        <dbReference type="EMBL" id="NKY25159.1"/>
    </source>
</evidence>
<keyword evidence="4" id="KW-1133">Transmembrane helix</keyword>
<dbReference type="PANTHER" id="PTHR37042">
    <property type="entry name" value="OUTER MEMBRANE PROTEIN RV1973"/>
    <property type="match status" value="1"/>
</dbReference>
<organism evidence="5 6">
    <name type="scientific">Nocardia gamkensis</name>
    <dbReference type="NCBI Taxonomy" id="352869"/>
    <lineage>
        <taxon>Bacteria</taxon>
        <taxon>Bacillati</taxon>
        <taxon>Actinomycetota</taxon>
        <taxon>Actinomycetes</taxon>
        <taxon>Mycobacteriales</taxon>
        <taxon>Nocardiaceae</taxon>
        <taxon>Nocardia</taxon>
    </lineage>
</organism>
<accession>A0A7X6L011</accession>
<feature type="compositionally biased region" description="Basic and acidic residues" evidence="3">
    <location>
        <begin position="13"/>
        <end position="23"/>
    </location>
</feature>
<comment type="subcellular location">
    <subcellularLocation>
        <location evidence="1">Membrane</location>
    </subcellularLocation>
</comment>
<evidence type="ECO:0000256" key="4">
    <source>
        <dbReference type="SAM" id="Phobius"/>
    </source>
</evidence>
<evidence type="ECO:0000256" key="1">
    <source>
        <dbReference type="ARBA" id="ARBA00004370"/>
    </source>
</evidence>
<gene>
    <name evidence="5" type="ORF">HGB38_02770</name>
</gene>
<comment type="caution">
    <text evidence="5">The sequence shown here is derived from an EMBL/GenBank/DDBJ whole genome shotgun (WGS) entry which is preliminary data.</text>
</comment>
<feature type="region of interest" description="Disordered" evidence="3">
    <location>
        <begin position="1"/>
        <end position="40"/>
    </location>
</feature>
<evidence type="ECO:0000256" key="2">
    <source>
        <dbReference type="ARBA" id="ARBA00023136"/>
    </source>
</evidence>
<feature type="transmembrane region" description="Helical" evidence="4">
    <location>
        <begin position="50"/>
        <end position="72"/>
    </location>
</feature>
<sequence>MTTDSASVVARETGTEQDAHAPTDTKSPGTKRIRKPGSARGLSHTLRTEYVPALLAVLVVASVATAACLFFLQYRPDSRTDDDAAAALDAASRGTVALLSYAPDTLDRDLDSAKSFLTGDFLSYYSQFTQQVVAPAAKQKSVRTTATVVRAAVSEQRQDEAVVLVFINQSTTSAEKPDPALAASSVRVTLRKADSAWRISAFDPV</sequence>
<proteinExistence type="predicted"/>
<keyword evidence="6" id="KW-1185">Reference proteome</keyword>
<dbReference type="Proteomes" id="UP000540698">
    <property type="component" value="Unassembled WGS sequence"/>
</dbReference>
<keyword evidence="2 4" id="KW-0472">Membrane</keyword>
<protein>
    <submittedName>
        <fullName evidence="5">Twin-arginine translocation pathway signal</fullName>
    </submittedName>
</protein>
<dbReference type="PANTHER" id="PTHR37042:SF4">
    <property type="entry name" value="OUTER MEMBRANE PROTEIN RV1973"/>
    <property type="match status" value="1"/>
</dbReference>
<evidence type="ECO:0000256" key="3">
    <source>
        <dbReference type="SAM" id="MobiDB-lite"/>
    </source>
</evidence>